<protein>
    <submittedName>
        <fullName evidence="2">F-box/FBD/LRR-repeat protein</fullName>
    </submittedName>
</protein>
<feature type="domain" description="F-box" evidence="1">
    <location>
        <begin position="27"/>
        <end position="75"/>
    </location>
</feature>
<dbReference type="Proteomes" id="UP000236291">
    <property type="component" value="Unassembled WGS sequence"/>
</dbReference>
<gene>
    <name evidence="2" type="ORF">L195_g012225</name>
</gene>
<dbReference type="PANTHER" id="PTHR31639:SF93">
    <property type="entry name" value="F-BOX_FBD_LRR PROTEIN"/>
    <property type="match status" value="1"/>
</dbReference>
<comment type="caution">
    <text evidence="2">The sequence shown here is derived from an EMBL/GenBank/DDBJ whole genome shotgun (WGS) entry which is preliminary data.</text>
</comment>
<dbReference type="InterPro" id="IPR036047">
    <property type="entry name" value="F-box-like_dom_sf"/>
</dbReference>
<dbReference type="ExpressionAtlas" id="A0A2K3PJR5">
    <property type="expression patterns" value="baseline"/>
</dbReference>
<proteinExistence type="predicted"/>
<sequence>MYLCLNMNISYLKGTKSTPREVIDVEPDRISYLPGHVIDCILSYLPIKEAVRTSVLSNKWKNKWYTLPNLVFDEQCVSHLASEDPLVIENKFLKIVDHVLLVHSGVINMFKFVDYENLVSDSADIDRWILHLTG</sequence>
<dbReference type="PANTHER" id="PTHR31639">
    <property type="entry name" value="F-BOX PROTEIN-LIKE"/>
    <property type="match status" value="1"/>
</dbReference>
<organism evidence="2 3">
    <name type="scientific">Trifolium pratense</name>
    <name type="common">Red clover</name>
    <dbReference type="NCBI Taxonomy" id="57577"/>
    <lineage>
        <taxon>Eukaryota</taxon>
        <taxon>Viridiplantae</taxon>
        <taxon>Streptophyta</taxon>
        <taxon>Embryophyta</taxon>
        <taxon>Tracheophyta</taxon>
        <taxon>Spermatophyta</taxon>
        <taxon>Magnoliopsida</taxon>
        <taxon>eudicotyledons</taxon>
        <taxon>Gunneridae</taxon>
        <taxon>Pentapetalae</taxon>
        <taxon>rosids</taxon>
        <taxon>fabids</taxon>
        <taxon>Fabales</taxon>
        <taxon>Fabaceae</taxon>
        <taxon>Papilionoideae</taxon>
        <taxon>50 kb inversion clade</taxon>
        <taxon>NPAAA clade</taxon>
        <taxon>Hologalegina</taxon>
        <taxon>IRL clade</taxon>
        <taxon>Trifolieae</taxon>
        <taxon>Trifolium</taxon>
    </lineage>
</organism>
<reference evidence="2 3" key="2">
    <citation type="journal article" date="2017" name="Front. Plant Sci.">
        <title>Gene Classification and Mining of Molecular Markers Useful in Red Clover (Trifolium pratense) Breeding.</title>
        <authorList>
            <person name="Istvanek J."/>
            <person name="Dluhosova J."/>
            <person name="Dluhos P."/>
            <person name="Patkova L."/>
            <person name="Nedelnik J."/>
            <person name="Repkova J."/>
        </authorList>
    </citation>
    <scope>NUCLEOTIDE SEQUENCE [LARGE SCALE GENOMIC DNA]</scope>
    <source>
        <strain evidence="3">cv. Tatra</strain>
        <tissue evidence="2">Young leaves</tissue>
    </source>
</reference>
<evidence type="ECO:0000259" key="1">
    <source>
        <dbReference type="PROSITE" id="PS50181"/>
    </source>
</evidence>
<dbReference type="SUPFAM" id="SSF81383">
    <property type="entry name" value="F-box domain"/>
    <property type="match status" value="1"/>
</dbReference>
<dbReference type="EMBL" id="ASHM01007746">
    <property type="protein sequence ID" value="PNY15528.1"/>
    <property type="molecule type" value="Genomic_DNA"/>
</dbReference>
<name>A0A2K3PJR5_TRIPR</name>
<evidence type="ECO:0000313" key="3">
    <source>
        <dbReference type="Proteomes" id="UP000236291"/>
    </source>
</evidence>
<dbReference type="STRING" id="57577.A0A2K3PJR5"/>
<accession>A0A2K3PJR5</accession>
<dbReference type="Pfam" id="PF00646">
    <property type="entry name" value="F-box"/>
    <property type="match status" value="1"/>
</dbReference>
<reference evidence="2 3" key="1">
    <citation type="journal article" date="2014" name="Am. J. Bot.">
        <title>Genome assembly and annotation for red clover (Trifolium pratense; Fabaceae).</title>
        <authorList>
            <person name="Istvanek J."/>
            <person name="Jaros M."/>
            <person name="Krenek A."/>
            <person name="Repkova J."/>
        </authorList>
    </citation>
    <scope>NUCLEOTIDE SEQUENCE [LARGE SCALE GENOMIC DNA]</scope>
    <source>
        <strain evidence="3">cv. Tatra</strain>
        <tissue evidence="2">Young leaves</tissue>
    </source>
</reference>
<dbReference type="PROSITE" id="PS50181">
    <property type="entry name" value="FBOX"/>
    <property type="match status" value="1"/>
</dbReference>
<dbReference type="AlphaFoldDB" id="A0A2K3PJR5"/>
<feature type="non-terminal residue" evidence="2">
    <location>
        <position position="134"/>
    </location>
</feature>
<dbReference type="InterPro" id="IPR001810">
    <property type="entry name" value="F-box_dom"/>
</dbReference>
<evidence type="ECO:0000313" key="2">
    <source>
        <dbReference type="EMBL" id="PNY15528.1"/>
    </source>
</evidence>